<accession>A0A4R9M2V8</accession>
<comment type="caution">
    <text evidence="1">The sequence shown here is derived from an EMBL/GenBank/DDBJ whole genome shotgun (WGS) entry which is preliminary data.</text>
</comment>
<keyword evidence="2" id="KW-1185">Reference proteome</keyword>
<dbReference type="AlphaFoldDB" id="A0A4R9M2V8"/>
<dbReference type="EMBL" id="RQHW01000028">
    <property type="protein sequence ID" value="TGN19629.1"/>
    <property type="molecule type" value="Genomic_DNA"/>
</dbReference>
<gene>
    <name evidence="1" type="ORF">EHS15_07545</name>
</gene>
<protein>
    <submittedName>
        <fullName evidence="1">Uncharacterized protein</fullName>
    </submittedName>
</protein>
<dbReference type="RefSeq" id="WP_135759945.1">
    <property type="nucleotide sequence ID" value="NZ_RQHW01000028.1"/>
</dbReference>
<proteinExistence type="predicted"/>
<name>A0A4R9M2V8_9LEPT</name>
<dbReference type="OrthoDB" id="339076at2"/>
<reference evidence="1" key="1">
    <citation type="journal article" date="2019" name="PLoS Negl. Trop. Dis.">
        <title>Revisiting the worldwide diversity of Leptospira species in the environment.</title>
        <authorList>
            <person name="Vincent A.T."/>
            <person name="Schiettekatte O."/>
            <person name="Bourhy P."/>
            <person name="Veyrier F.J."/>
            <person name="Picardeau M."/>
        </authorList>
    </citation>
    <scope>NUCLEOTIDE SEQUENCE [LARGE SCALE GENOMIC DNA]</scope>
    <source>
        <strain evidence="1">201300427</strain>
    </source>
</reference>
<dbReference type="Proteomes" id="UP000298058">
    <property type="component" value="Unassembled WGS sequence"/>
</dbReference>
<organism evidence="1 2">
    <name type="scientific">Leptospira idonii</name>
    <dbReference type="NCBI Taxonomy" id="1193500"/>
    <lineage>
        <taxon>Bacteria</taxon>
        <taxon>Pseudomonadati</taxon>
        <taxon>Spirochaetota</taxon>
        <taxon>Spirochaetia</taxon>
        <taxon>Leptospirales</taxon>
        <taxon>Leptospiraceae</taxon>
        <taxon>Leptospira</taxon>
    </lineage>
</organism>
<sequence>MFAQESEAVKLELEAEYYESNGYPNAAEEKRIKAAQIRRKDFQFRKDYETPVSDVHKTRPFDSGNVSFWGGFWEIGIRGNRSFAAFGGGEDWQDKNARLWFQSGSPFFPRSSIPYQNESVLPLTDEPKSFSSRQIVPSITLSYRRENQKWGIEYSNLPFQTSYTHNTFGLINGFQTAQYETRFRMLDHRLVLKIYEEFRKDKWFSWDFGIRTGGWRTDSAYYSSTLNQAGAIRENVSFVAPSAGMRYYQSFPLGMRLELGADIFLTPFGTLDYKRTVLKDPMYGAEGAISGLNQYYSIESGRPLQMNLSGFDFHFVYSFLFLKQHRLNFGFQSTSYTWKANESQMPRFTAVNVDSLGAGVMDWYKSSAIYEADGTGKRTSRYFSVLNLYFGYSYAF</sequence>
<evidence type="ECO:0000313" key="1">
    <source>
        <dbReference type="EMBL" id="TGN19629.1"/>
    </source>
</evidence>
<evidence type="ECO:0000313" key="2">
    <source>
        <dbReference type="Proteomes" id="UP000298058"/>
    </source>
</evidence>